<sequence>MGTPVIDLMRAAELIWESTSNDPDAWMLRCCAEYLIERSVNDPPYTARILDADKHVAASWRRAFNPAKPPKLLRDLVTNDPAFKPADLQCAAVSVRPAGARWLGCPLQHHRPD</sequence>
<organism evidence="1 2">
    <name type="scientific">Haematococcus lacustris</name>
    <name type="common">Green alga</name>
    <name type="synonym">Haematococcus pluvialis</name>
    <dbReference type="NCBI Taxonomy" id="44745"/>
    <lineage>
        <taxon>Eukaryota</taxon>
        <taxon>Viridiplantae</taxon>
        <taxon>Chlorophyta</taxon>
        <taxon>core chlorophytes</taxon>
        <taxon>Chlorophyceae</taxon>
        <taxon>CS clade</taxon>
        <taxon>Chlamydomonadales</taxon>
        <taxon>Haematococcaceae</taxon>
        <taxon>Haematococcus</taxon>
    </lineage>
</organism>
<accession>A0A699YH82</accession>
<dbReference type="EMBL" id="BLLF01000241">
    <property type="protein sequence ID" value="GFH09527.1"/>
    <property type="molecule type" value="Genomic_DNA"/>
</dbReference>
<comment type="caution">
    <text evidence="1">The sequence shown here is derived from an EMBL/GenBank/DDBJ whole genome shotgun (WGS) entry which is preliminary data.</text>
</comment>
<name>A0A699YH82_HAELA</name>
<protein>
    <submittedName>
        <fullName evidence="1">Uncharacterized protein</fullName>
    </submittedName>
</protein>
<keyword evidence="2" id="KW-1185">Reference proteome</keyword>
<dbReference type="Proteomes" id="UP000485058">
    <property type="component" value="Unassembled WGS sequence"/>
</dbReference>
<evidence type="ECO:0000313" key="1">
    <source>
        <dbReference type="EMBL" id="GFH09527.1"/>
    </source>
</evidence>
<gene>
    <name evidence="1" type="ORF">HaLaN_04687</name>
</gene>
<dbReference type="AlphaFoldDB" id="A0A699YH82"/>
<reference evidence="1 2" key="1">
    <citation type="submission" date="2020-02" db="EMBL/GenBank/DDBJ databases">
        <title>Draft genome sequence of Haematococcus lacustris strain NIES-144.</title>
        <authorList>
            <person name="Morimoto D."/>
            <person name="Nakagawa S."/>
            <person name="Yoshida T."/>
            <person name="Sawayama S."/>
        </authorList>
    </citation>
    <scope>NUCLEOTIDE SEQUENCE [LARGE SCALE GENOMIC DNA]</scope>
    <source>
        <strain evidence="1 2">NIES-144</strain>
    </source>
</reference>
<evidence type="ECO:0000313" key="2">
    <source>
        <dbReference type="Proteomes" id="UP000485058"/>
    </source>
</evidence>
<proteinExistence type="predicted"/>